<dbReference type="Proteomes" id="UP001065298">
    <property type="component" value="Chromosome 11"/>
</dbReference>
<reference evidence="1" key="1">
    <citation type="submission" date="2022-06" db="EMBL/GenBank/DDBJ databases">
        <title>Fusarium solani species complex genomes reveal bases of compartmentalisation and animal pathogenesis.</title>
        <authorList>
            <person name="Tsai I.J."/>
        </authorList>
    </citation>
    <scope>NUCLEOTIDE SEQUENCE</scope>
    <source>
        <strain evidence="1">Fu6.1</strain>
    </source>
</reference>
<evidence type="ECO:0000313" key="2">
    <source>
        <dbReference type="Proteomes" id="UP001065298"/>
    </source>
</evidence>
<keyword evidence="2" id="KW-1185">Reference proteome</keyword>
<gene>
    <name evidence="1" type="ORF">NCS57_01347300</name>
</gene>
<comment type="caution">
    <text evidence="1">The sequence shown here is derived from an EMBL/GenBank/DDBJ whole genome shotgun (WGS) entry which is preliminary data.</text>
</comment>
<accession>A0ACC0QG26</accession>
<name>A0ACC0QG26_9HYPO</name>
<protein>
    <submittedName>
        <fullName evidence="1">Zn(2)-C6 fungal-type domain-containing protein</fullName>
    </submittedName>
</protein>
<organism evidence="1 2">
    <name type="scientific">Fusarium keratoplasticum</name>
    <dbReference type="NCBI Taxonomy" id="1328300"/>
    <lineage>
        <taxon>Eukaryota</taxon>
        <taxon>Fungi</taxon>
        <taxon>Dikarya</taxon>
        <taxon>Ascomycota</taxon>
        <taxon>Pezizomycotina</taxon>
        <taxon>Sordariomycetes</taxon>
        <taxon>Hypocreomycetidae</taxon>
        <taxon>Hypocreales</taxon>
        <taxon>Nectriaceae</taxon>
        <taxon>Fusarium</taxon>
        <taxon>Fusarium solani species complex</taxon>
    </lineage>
</organism>
<proteinExistence type="predicted"/>
<evidence type="ECO:0000313" key="1">
    <source>
        <dbReference type="EMBL" id="KAI8652817.1"/>
    </source>
</evidence>
<sequence length="654" mass="74212">MDYETPSPQQNGAGKRGKPSKACVPCRARKIKCDAAVTGLPCSSCVSRQCAPNCVLSARKPRRRIVRTVAVEKESRAPRPDERTPEHAINSAQTTRTEASNQVTLPQTSPLDHNSSTPRDHQSRPDLHYLNILHDAITDSPTSPQHASNDTPGSRPDDDLIPRIRLWNKPPELDEVDNEFLTKKGVFDLPARCYMDMLVRTYFHQACSCSPVIERVEFLRSYQSGACSLFILYAIFAAATLFAPPEAISGCGFTHRSAAQESFFLKANLLYDFQYEKDTLRMLQGSLILGVIILDHPTDRDFQYWFHNSIRLAVKLDIHNTCARGDASFRQLKLYRRIWWVLYIRDVFHSFVNTQNLRLLESVPLLKLLNKDDWEIDDIHEESDLWSPISHQQKTSLIAHCELAQIFGNCLSTVKNGSHQGSHQDVRQLMRPLDVWRTSLAKKMGITDPFHDSEIYYPETLAISYRFEAIMCRLLRRCWRSRNVSGSEWAKQRLRSAIFELDTIAKRVLANGTIQKFPLTFVSTMPALLALHIETALDPSETDLVRSMAKLSINQTMLVLDQIKDVPAISRALPAFEMVLSRKNLYSTPSSHSESMQSPSAQDRPNQSSALLHAHTGIDSHLGLGEHLSPHGDFLGLDFLDRWEMEELDFTGIY</sequence>
<dbReference type="EMBL" id="CM046513">
    <property type="protein sequence ID" value="KAI8652817.1"/>
    <property type="molecule type" value="Genomic_DNA"/>
</dbReference>